<evidence type="ECO:0000313" key="5">
    <source>
        <dbReference type="EMBL" id="KMJ45253.1"/>
    </source>
</evidence>
<dbReference type="Proteomes" id="UP000036277">
    <property type="component" value="Unassembled WGS sequence"/>
</dbReference>
<dbReference type="InterPro" id="IPR045851">
    <property type="entry name" value="AMP-bd_C_sf"/>
</dbReference>
<name>A0A0J5FSF6_9GAMM</name>
<dbReference type="OrthoDB" id="9766486at2"/>
<sequence length="457" mass="51606">MTLHWLIERCNKFNSTEAIVFKNKRYVYSELYYDAIDAINYLKDIGLPEGAIVSVEGEFSPKTFAIILALFNNNNVIVPIGDIPEIKLNEYLDVSQVEVRIKVGNNDYELNDTGRIAEHELYKKIHDVRHSGLVLFSSGTTGQPKASVLDFNKLIDKHLEKKIARRILSFLSVDHIGGINTLLHTISHGGTLIIPLQRTPESIFNAIEKWSVEVLPTTPTFLNMVLISRIIEKTNTSSLKLITYGTEPMPPVTLKRISEKLPSVKLKQTYGLSEVGILQTKSKSNNELWVKLGSNGFKYKILSNILWIKSDCAMLGYLNAQSPFDDEGYFNTEDVVEVDGDYVKILGRKSEIINVGGEKVYPNEVEDILLQANNIADATVVGFPNTITGMGIKAIVHLSEPENYDDLRSRLYVHCKNFLEEFKIPMTYEISITPHYSSRFKKMRSSLQIKEITNATP</sequence>
<evidence type="ECO:0000313" key="6">
    <source>
        <dbReference type="Proteomes" id="UP000036277"/>
    </source>
</evidence>
<dbReference type="InterPro" id="IPR000873">
    <property type="entry name" value="AMP-dep_synth/lig_dom"/>
</dbReference>
<keyword evidence="2" id="KW-0436">Ligase</keyword>
<dbReference type="RefSeq" id="WP_047963235.1">
    <property type="nucleotide sequence ID" value="NZ_CAWMBG010000060.1"/>
</dbReference>
<protein>
    <submittedName>
        <fullName evidence="5">AMP-dependent synthetase</fullName>
    </submittedName>
</protein>
<feature type="domain" description="AMP-binding enzyme C-terminal" evidence="4">
    <location>
        <begin position="364"/>
        <end position="427"/>
    </location>
</feature>
<evidence type="ECO:0000256" key="2">
    <source>
        <dbReference type="ARBA" id="ARBA00022598"/>
    </source>
</evidence>
<dbReference type="SUPFAM" id="SSF56801">
    <property type="entry name" value="Acetyl-CoA synthetase-like"/>
    <property type="match status" value="1"/>
</dbReference>
<dbReference type="Gene3D" id="3.40.50.12780">
    <property type="entry name" value="N-terminal domain of ligase-like"/>
    <property type="match status" value="1"/>
</dbReference>
<evidence type="ECO:0000259" key="4">
    <source>
        <dbReference type="Pfam" id="PF13193"/>
    </source>
</evidence>
<dbReference type="Pfam" id="PF00501">
    <property type="entry name" value="AMP-binding"/>
    <property type="match status" value="1"/>
</dbReference>
<dbReference type="PANTHER" id="PTHR24096:SF149">
    <property type="entry name" value="AMP-BINDING DOMAIN-CONTAINING PROTEIN-RELATED"/>
    <property type="match status" value="1"/>
</dbReference>
<dbReference type="CDD" id="cd04433">
    <property type="entry name" value="AFD_class_I"/>
    <property type="match status" value="1"/>
</dbReference>
<accession>A0A0J5FSF6</accession>
<dbReference type="EMBL" id="LFCV01000060">
    <property type="protein sequence ID" value="KMJ45253.1"/>
    <property type="molecule type" value="Genomic_DNA"/>
</dbReference>
<dbReference type="Gene3D" id="3.30.300.30">
    <property type="match status" value="1"/>
</dbReference>
<dbReference type="GO" id="GO:0016405">
    <property type="term" value="F:CoA-ligase activity"/>
    <property type="evidence" value="ECO:0007669"/>
    <property type="project" value="TreeGrafter"/>
</dbReference>
<dbReference type="InterPro" id="IPR020845">
    <property type="entry name" value="AMP-binding_CS"/>
</dbReference>
<dbReference type="AlphaFoldDB" id="A0A0J5FSF6"/>
<feature type="domain" description="AMP-dependent synthetase/ligase" evidence="3">
    <location>
        <begin position="8"/>
        <end position="296"/>
    </location>
</feature>
<keyword evidence="6" id="KW-1185">Reference proteome</keyword>
<dbReference type="InterPro" id="IPR025110">
    <property type="entry name" value="AMP-bd_C"/>
</dbReference>
<organism evidence="5 6">
    <name type="scientific">Xenorhabdus khoisanae</name>
    <dbReference type="NCBI Taxonomy" id="880157"/>
    <lineage>
        <taxon>Bacteria</taxon>
        <taxon>Pseudomonadati</taxon>
        <taxon>Pseudomonadota</taxon>
        <taxon>Gammaproteobacteria</taxon>
        <taxon>Enterobacterales</taxon>
        <taxon>Morganellaceae</taxon>
        <taxon>Xenorhabdus</taxon>
    </lineage>
</organism>
<evidence type="ECO:0000256" key="1">
    <source>
        <dbReference type="ARBA" id="ARBA00006432"/>
    </source>
</evidence>
<reference evidence="5 6" key="1">
    <citation type="submission" date="2015-06" db="EMBL/GenBank/DDBJ databases">
        <title>Draft Whole-Genome Sequence of the Entomopathogenic Bacterium Xenorhabdus khoisanae.</title>
        <authorList>
            <person name="Naidoo S."/>
            <person name="Featherston J."/>
            <person name="Gray V.M."/>
        </authorList>
    </citation>
    <scope>NUCLEOTIDE SEQUENCE [LARGE SCALE GENOMIC DNA]</scope>
    <source>
        <strain evidence="5 6">MCB</strain>
    </source>
</reference>
<comment type="caution">
    <text evidence="5">The sequence shown here is derived from an EMBL/GenBank/DDBJ whole genome shotgun (WGS) entry which is preliminary data.</text>
</comment>
<dbReference type="PATRIC" id="fig|880157.4.peg.2127"/>
<dbReference type="PANTHER" id="PTHR24096">
    <property type="entry name" value="LONG-CHAIN-FATTY-ACID--COA LIGASE"/>
    <property type="match status" value="1"/>
</dbReference>
<dbReference type="STRING" id="880157.AB204_10040"/>
<gene>
    <name evidence="5" type="ORF">AB204_10040</name>
</gene>
<dbReference type="PROSITE" id="PS00455">
    <property type="entry name" value="AMP_BINDING"/>
    <property type="match status" value="1"/>
</dbReference>
<dbReference type="InterPro" id="IPR042099">
    <property type="entry name" value="ANL_N_sf"/>
</dbReference>
<dbReference type="Pfam" id="PF13193">
    <property type="entry name" value="AMP-binding_C"/>
    <property type="match status" value="1"/>
</dbReference>
<evidence type="ECO:0000259" key="3">
    <source>
        <dbReference type="Pfam" id="PF00501"/>
    </source>
</evidence>
<proteinExistence type="inferred from homology"/>
<comment type="similarity">
    <text evidence="1">Belongs to the ATP-dependent AMP-binding enzyme family.</text>
</comment>